<sequence length="380" mass="40303">MTTTSPLSPSTAVADARIPFLDLQPVYRAAQAGIDAALLRVAGSGWFLLGEELKAFERAYAASVGAADCAGVANGLDALALALEALGVGEGDEVIVPSNTYIATWLAVSQCGATPVPVEPDPRTYNLDPARIEAAVTPRTKVLLPVHLYGLPADMDAINAVAAKRGLKVLDDCAQAHAAVYCGRPVGSLADLSAWSFYPGKNLGAMGDGGGVTGDDAALMAQVRVLRNYGSKVKYHNEVKGRNSRLDEIQAAVLAAKLPLLQAQTEERRRLAAMLLDGLSGAPLQLPVVPEGLDSAWHLFVVQHDDRDRLQAELAKQGIGTLIHYPVPPHRQPAYAELGYSDGDFPISEAMHQRVLSLPLWPGMSDAQVERVVRAVRAAV</sequence>
<protein>
    <submittedName>
        <fullName evidence="4">DegT/DnrJ/EryC1/StrS family aminotransferase</fullName>
    </submittedName>
</protein>
<keyword evidence="4" id="KW-0808">Transferase</keyword>
<comment type="similarity">
    <text evidence="2 3">Belongs to the DegT/DnrJ/EryC1 family.</text>
</comment>
<proteinExistence type="inferred from homology"/>
<dbReference type="PIRSF" id="PIRSF000390">
    <property type="entry name" value="PLP_StrS"/>
    <property type="match status" value="1"/>
</dbReference>
<evidence type="ECO:0000256" key="1">
    <source>
        <dbReference type="ARBA" id="ARBA00022898"/>
    </source>
</evidence>
<dbReference type="InterPro" id="IPR000653">
    <property type="entry name" value="DegT/StrS_aminotransferase"/>
</dbReference>
<evidence type="ECO:0000313" key="5">
    <source>
        <dbReference type="Proteomes" id="UP001606300"/>
    </source>
</evidence>
<dbReference type="InterPro" id="IPR015421">
    <property type="entry name" value="PyrdxlP-dep_Trfase_major"/>
</dbReference>
<dbReference type="PANTHER" id="PTHR30244">
    <property type="entry name" value="TRANSAMINASE"/>
    <property type="match status" value="1"/>
</dbReference>
<evidence type="ECO:0000256" key="3">
    <source>
        <dbReference type="RuleBase" id="RU004508"/>
    </source>
</evidence>
<dbReference type="Pfam" id="PF01041">
    <property type="entry name" value="DegT_DnrJ_EryC1"/>
    <property type="match status" value="1"/>
</dbReference>
<dbReference type="EMBL" id="JBIGHY010000002">
    <property type="protein sequence ID" value="MFG6413879.1"/>
    <property type="molecule type" value="Genomic_DNA"/>
</dbReference>
<name>A0ABW7EKB2_9BURK</name>
<dbReference type="InterPro" id="IPR015424">
    <property type="entry name" value="PyrdxlP-dep_Trfase"/>
</dbReference>
<keyword evidence="1 3" id="KW-0663">Pyridoxal phosphate</keyword>
<reference evidence="4 5" key="1">
    <citation type="submission" date="2024-09" db="EMBL/GenBank/DDBJ databases">
        <title>Novel species of the genus Pelomonas and Roseateles isolated from streams.</title>
        <authorList>
            <person name="Lu H."/>
        </authorList>
    </citation>
    <scope>NUCLEOTIDE SEQUENCE [LARGE SCALE GENOMIC DNA]</scope>
    <source>
        <strain evidence="4 5">DC23W</strain>
    </source>
</reference>
<dbReference type="Proteomes" id="UP001606300">
    <property type="component" value="Unassembled WGS sequence"/>
</dbReference>
<dbReference type="Gene3D" id="3.90.1150.10">
    <property type="entry name" value="Aspartate Aminotransferase, domain 1"/>
    <property type="match status" value="1"/>
</dbReference>
<dbReference type="SUPFAM" id="SSF53383">
    <property type="entry name" value="PLP-dependent transferases"/>
    <property type="match status" value="1"/>
</dbReference>
<dbReference type="PANTHER" id="PTHR30244:SF36">
    <property type="entry name" value="3-OXO-GLUCOSE-6-PHOSPHATE:GLUTAMATE AMINOTRANSFERASE"/>
    <property type="match status" value="1"/>
</dbReference>
<dbReference type="GO" id="GO:0008483">
    <property type="term" value="F:transaminase activity"/>
    <property type="evidence" value="ECO:0007669"/>
    <property type="project" value="UniProtKB-KW"/>
</dbReference>
<keyword evidence="4" id="KW-0032">Aminotransferase</keyword>
<comment type="caution">
    <text evidence="4">The sequence shown here is derived from an EMBL/GenBank/DDBJ whole genome shotgun (WGS) entry which is preliminary data.</text>
</comment>
<dbReference type="InterPro" id="IPR015422">
    <property type="entry name" value="PyrdxlP-dep_Trfase_small"/>
</dbReference>
<evidence type="ECO:0000313" key="4">
    <source>
        <dbReference type="EMBL" id="MFG6413879.1"/>
    </source>
</evidence>
<evidence type="ECO:0000256" key="2">
    <source>
        <dbReference type="ARBA" id="ARBA00037999"/>
    </source>
</evidence>
<gene>
    <name evidence="4" type="ORF">ACG02S_08225</name>
</gene>
<dbReference type="Gene3D" id="3.40.640.10">
    <property type="entry name" value="Type I PLP-dependent aspartate aminotransferase-like (Major domain)"/>
    <property type="match status" value="1"/>
</dbReference>
<keyword evidence="5" id="KW-1185">Reference proteome</keyword>
<dbReference type="CDD" id="cd00616">
    <property type="entry name" value="AHBA_syn"/>
    <property type="match status" value="1"/>
</dbReference>
<dbReference type="RefSeq" id="WP_394469951.1">
    <property type="nucleotide sequence ID" value="NZ_JBIGHY010000002.1"/>
</dbReference>
<accession>A0ABW7EKB2</accession>
<organism evidence="4 5">
    <name type="scientific">Pelomonas dachongensis</name>
    <dbReference type="NCBI Taxonomy" id="3299029"/>
    <lineage>
        <taxon>Bacteria</taxon>
        <taxon>Pseudomonadati</taxon>
        <taxon>Pseudomonadota</taxon>
        <taxon>Betaproteobacteria</taxon>
        <taxon>Burkholderiales</taxon>
        <taxon>Sphaerotilaceae</taxon>
        <taxon>Roseateles</taxon>
    </lineage>
</organism>